<accession>A0A9W6KJL0</accession>
<keyword evidence="2" id="KW-1185">Reference proteome</keyword>
<reference evidence="1" key="2">
    <citation type="submission" date="2023-01" db="EMBL/GenBank/DDBJ databases">
        <authorList>
            <person name="Sun Q."/>
            <person name="Evtushenko L."/>
        </authorList>
    </citation>
    <scope>NUCLEOTIDE SEQUENCE</scope>
    <source>
        <strain evidence="1">VKM Ac-1321</strain>
    </source>
</reference>
<comment type="caution">
    <text evidence="1">The sequence shown here is derived from an EMBL/GenBank/DDBJ whole genome shotgun (WGS) entry which is preliminary data.</text>
</comment>
<proteinExistence type="predicted"/>
<evidence type="ECO:0008006" key="3">
    <source>
        <dbReference type="Google" id="ProtNLM"/>
    </source>
</evidence>
<dbReference type="AlphaFoldDB" id="A0A9W6KJL0"/>
<evidence type="ECO:0000313" key="2">
    <source>
        <dbReference type="Proteomes" id="UP001143480"/>
    </source>
</evidence>
<protein>
    <recommendedName>
        <fullName evidence="3">Short subunit dehydrogenase</fullName>
    </recommendedName>
</protein>
<organism evidence="1 2">
    <name type="scientific">Dactylosporangium matsuzakiense</name>
    <dbReference type="NCBI Taxonomy" id="53360"/>
    <lineage>
        <taxon>Bacteria</taxon>
        <taxon>Bacillati</taxon>
        <taxon>Actinomycetota</taxon>
        <taxon>Actinomycetes</taxon>
        <taxon>Micromonosporales</taxon>
        <taxon>Micromonosporaceae</taxon>
        <taxon>Dactylosporangium</taxon>
    </lineage>
</organism>
<sequence length="170" mass="17892">MSHGLASALVRAPRPVIVNVAGPGAPLDVVRWHDLELRRDYHGGVALGQGGKLNDLLGVAFAERYPGIAYVLVHPGITATGFAGTYDPDTQTRVETTRRTAMPPSAAVPPILAAIDDPPAETLAAFVEGCRHPVHGPDFDAGAAARLWALTRERLDGLGHRPVAREASGT</sequence>
<gene>
    <name evidence="1" type="ORF">GCM10017581_039090</name>
</gene>
<dbReference type="EMBL" id="BSFP01000021">
    <property type="protein sequence ID" value="GLL02167.1"/>
    <property type="molecule type" value="Genomic_DNA"/>
</dbReference>
<reference evidence="1" key="1">
    <citation type="journal article" date="2014" name="Int. J. Syst. Evol. Microbiol.">
        <title>Complete genome sequence of Corynebacterium casei LMG S-19264T (=DSM 44701T), isolated from a smear-ripened cheese.</title>
        <authorList>
            <consortium name="US DOE Joint Genome Institute (JGI-PGF)"/>
            <person name="Walter F."/>
            <person name="Albersmeier A."/>
            <person name="Kalinowski J."/>
            <person name="Ruckert C."/>
        </authorList>
    </citation>
    <scope>NUCLEOTIDE SEQUENCE</scope>
    <source>
        <strain evidence="1">VKM Ac-1321</strain>
    </source>
</reference>
<dbReference type="Gene3D" id="3.40.50.720">
    <property type="entry name" value="NAD(P)-binding Rossmann-like Domain"/>
    <property type="match status" value="1"/>
</dbReference>
<evidence type="ECO:0000313" key="1">
    <source>
        <dbReference type="EMBL" id="GLL02167.1"/>
    </source>
</evidence>
<name>A0A9W6KJL0_9ACTN</name>
<dbReference type="Proteomes" id="UP001143480">
    <property type="component" value="Unassembled WGS sequence"/>
</dbReference>